<dbReference type="SMART" id="SM00419">
    <property type="entry name" value="HTH_CRP"/>
    <property type="match status" value="1"/>
</dbReference>
<evidence type="ECO:0000313" key="8">
    <source>
        <dbReference type="Proteomes" id="UP000306740"/>
    </source>
</evidence>
<feature type="domain" description="HTH crp-type" evidence="5">
    <location>
        <begin position="188"/>
        <end position="260"/>
    </location>
</feature>
<dbReference type="PROSITE" id="PS00889">
    <property type="entry name" value="CNMP_BINDING_2"/>
    <property type="match status" value="1"/>
</dbReference>
<gene>
    <name evidence="7" type="ORF">FHE65_01990</name>
    <name evidence="6" type="ORF">FHE65_07430</name>
</gene>
<name>A0A5C4MR50_9ACTN</name>
<evidence type="ECO:0000256" key="2">
    <source>
        <dbReference type="ARBA" id="ARBA00023125"/>
    </source>
</evidence>
<dbReference type="SUPFAM" id="SSF51206">
    <property type="entry name" value="cAMP-binding domain-like"/>
    <property type="match status" value="1"/>
</dbReference>
<evidence type="ECO:0000259" key="5">
    <source>
        <dbReference type="PROSITE" id="PS51063"/>
    </source>
</evidence>
<dbReference type="InterPro" id="IPR018490">
    <property type="entry name" value="cNMP-bd_dom_sf"/>
</dbReference>
<dbReference type="InterPro" id="IPR018488">
    <property type="entry name" value="cNMP-bd_CS"/>
</dbReference>
<dbReference type="OrthoDB" id="892842at2"/>
<reference evidence="6 8" key="1">
    <citation type="submission" date="2019-05" db="EMBL/GenBank/DDBJ databases">
        <title>Mumia sp. nov., isolated from the intestinal contents of plateau pika (Ochotona curzoniae) in the Qinghai-Tibet plateau of China.</title>
        <authorList>
            <person name="Tian Z."/>
        </authorList>
    </citation>
    <scope>NUCLEOTIDE SEQUENCE [LARGE SCALE GENOMIC DNA]</scope>
    <source>
        <strain evidence="8">527</strain>
        <strain evidence="6">Z527</strain>
    </source>
</reference>
<dbReference type="PANTHER" id="PTHR24567:SF74">
    <property type="entry name" value="HTH-TYPE TRANSCRIPTIONAL REGULATOR ARCR"/>
    <property type="match status" value="1"/>
</dbReference>
<dbReference type="Pfam" id="PF00027">
    <property type="entry name" value="cNMP_binding"/>
    <property type="match status" value="1"/>
</dbReference>
<dbReference type="Pfam" id="PF13545">
    <property type="entry name" value="HTH_Crp_2"/>
    <property type="match status" value="1"/>
</dbReference>
<keyword evidence="3" id="KW-0804">Transcription</keyword>
<dbReference type="InterPro" id="IPR014710">
    <property type="entry name" value="RmlC-like_jellyroll"/>
</dbReference>
<dbReference type="PANTHER" id="PTHR24567">
    <property type="entry name" value="CRP FAMILY TRANSCRIPTIONAL REGULATORY PROTEIN"/>
    <property type="match status" value="1"/>
</dbReference>
<proteinExistence type="predicted"/>
<dbReference type="PRINTS" id="PR00103">
    <property type="entry name" value="CAMPKINASE"/>
</dbReference>
<dbReference type="SMART" id="SM00100">
    <property type="entry name" value="cNMP"/>
    <property type="match status" value="1"/>
</dbReference>
<dbReference type="EMBL" id="VDFR01000009">
    <property type="protein sequence ID" value="TNC51298.1"/>
    <property type="molecule type" value="Genomic_DNA"/>
</dbReference>
<dbReference type="EMBL" id="VDFR01000036">
    <property type="protein sequence ID" value="TNC48409.1"/>
    <property type="molecule type" value="Genomic_DNA"/>
</dbReference>
<dbReference type="Gene3D" id="2.60.120.10">
    <property type="entry name" value="Jelly Rolls"/>
    <property type="match status" value="1"/>
</dbReference>
<dbReference type="GO" id="GO:0005829">
    <property type="term" value="C:cytosol"/>
    <property type="evidence" value="ECO:0007669"/>
    <property type="project" value="TreeGrafter"/>
</dbReference>
<dbReference type="InterPro" id="IPR050397">
    <property type="entry name" value="Env_Response_Regulators"/>
</dbReference>
<sequence>MTAAVVVSMPVTLGTRRAAVCQRPDTTLTCCCNTCAERRGRWLTGRVQWEVLASVPGLERERLLAGARRRRYVRGEHLVHEGDPADSLHLVAAGRLAVRASTPDGDSAILNVLGPGTYFGELALLPSEKPPVRSASVVALEPAETLVLSASTFLTLREDHPGVERLLTVLLARRVEELSDRLVEALYVGLDRRVHRCLAGLCDVYGAGDAVGPVRIPLTQSDLADLVGGARPSVNQVLRRLEDRGVVALRRGAVEVVDVPALLSLARR</sequence>
<dbReference type="CDD" id="cd00038">
    <property type="entry name" value="CAP_ED"/>
    <property type="match status" value="1"/>
</dbReference>
<dbReference type="Proteomes" id="UP000306740">
    <property type="component" value="Unassembled WGS sequence"/>
</dbReference>
<keyword evidence="1" id="KW-0805">Transcription regulation</keyword>
<dbReference type="SUPFAM" id="SSF46785">
    <property type="entry name" value="Winged helix' DNA-binding domain"/>
    <property type="match status" value="1"/>
</dbReference>
<evidence type="ECO:0000313" key="7">
    <source>
        <dbReference type="EMBL" id="TNC51298.1"/>
    </source>
</evidence>
<evidence type="ECO:0000313" key="6">
    <source>
        <dbReference type="EMBL" id="TNC48409.1"/>
    </source>
</evidence>
<evidence type="ECO:0000259" key="4">
    <source>
        <dbReference type="PROSITE" id="PS50042"/>
    </source>
</evidence>
<feature type="domain" description="Cyclic nucleotide-binding" evidence="4">
    <location>
        <begin position="51"/>
        <end position="174"/>
    </location>
</feature>
<dbReference type="PROSITE" id="PS50042">
    <property type="entry name" value="CNMP_BINDING_3"/>
    <property type="match status" value="1"/>
</dbReference>
<keyword evidence="2" id="KW-0238">DNA-binding</keyword>
<dbReference type="AlphaFoldDB" id="A0A5C4MR50"/>
<evidence type="ECO:0000256" key="3">
    <source>
        <dbReference type="ARBA" id="ARBA00023163"/>
    </source>
</evidence>
<evidence type="ECO:0000256" key="1">
    <source>
        <dbReference type="ARBA" id="ARBA00023015"/>
    </source>
</evidence>
<dbReference type="InterPro" id="IPR036388">
    <property type="entry name" value="WH-like_DNA-bd_sf"/>
</dbReference>
<dbReference type="GO" id="GO:0003700">
    <property type="term" value="F:DNA-binding transcription factor activity"/>
    <property type="evidence" value="ECO:0007669"/>
    <property type="project" value="TreeGrafter"/>
</dbReference>
<accession>A0A5C4MR50</accession>
<dbReference type="GO" id="GO:0003677">
    <property type="term" value="F:DNA binding"/>
    <property type="evidence" value="ECO:0007669"/>
    <property type="project" value="UniProtKB-KW"/>
</dbReference>
<dbReference type="Gene3D" id="1.10.10.10">
    <property type="entry name" value="Winged helix-like DNA-binding domain superfamily/Winged helix DNA-binding domain"/>
    <property type="match status" value="1"/>
</dbReference>
<dbReference type="PROSITE" id="PS51063">
    <property type="entry name" value="HTH_CRP_2"/>
    <property type="match status" value="1"/>
</dbReference>
<dbReference type="InterPro" id="IPR036390">
    <property type="entry name" value="WH_DNA-bd_sf"/>
</dbReference>
<organism evidence="6 8">
    <name type="scientific">Mumia zhuanghuii</name>
    <dbReference type="NCBI Taxonomy" id="2585211"/>
    <lineage>
        <taxon>Bacteria</taxon>
        <taxon>Bacillati</taxon>
        <taxon>Actinomycetota</taxon>
        <taxon>Actinomycetes</taxon>
        <taxon>Propionibacteriales</taxon>
        <taxon>Nocardioidaceae</taxon>
        <taxon>Mumia</taxon>
    </lineage>
</organism>
<comment type="caution">
    <text evidence="6">The sequence shown here is derived from an EMBL/GenBank/DDBJ whole genome shotgun (WGS) entry which is preliminary data.</text>
</comment>
<dbReference type="InterPro" id="IPR012318">
    <property type="entry name" value="HTH_CRP"/>
</dbReference>
<dbReference type="InterPro" id="IPR000595">
    <property type="entry name" value="cNMP-bd_dom"/>
</dbReference>
<protein>
    <submittedName>
        <fullName evidence="6">Crp/Fnr family transcriptional regulator</fullName>
    </submittedName>
</protein>